<evidence type="ECO:0000256" key="5">
    <source>
        <dbReference type="ARBA" id="ARBA00023306"/>
    </source>
</evidence>
<evidence type="ECO:0000256" key="1">
    <source>
        <dbReference type="ARBA" id="ARBA00004123"/>
    </source>
</evidence>
<keyword evidence="5" id="KW-0131">Cell cycle</keyword>
<evidence type="ECO:0000313" key="8">
    <source>
        <dbReference type="Proteomes" id="UP000717696"/>
    </source>
</evidence>
<dbReference type="SUPFAM" id="SSF48371">
    <property type="entry name" value="ARM repeat"/>
    <property type="match status" value="1"/>
</dbReference>
<dbReference type="InterPro" id="IPR016024">
    <property type="entry name" value="ARM-type_fold"/>
</dbReference>
<feature type="compositionally biased region" description="Basic residues" evidence="6">
    <location>
        <begin position="1329"/>
        <end position="1345"/>
    </location>
</feature>
<reference evidence="7" key="1">
    <citation type="journal article" date="2021" name="Nat. Commun.">
        <title>Genetic determinants of endophytism in the Arabidopsis root mycobiome.</title>
        <authorList>
            <person name="Mesny F."/>
            <person name="Miyauchi S."/>
            <person name="Thiergart T."/>
            <person name="Pickel B."/>
            <person name="Atanasova L."/>
            <person name="Karlsson M."/>
            <person name="Huettel B."/>
            <person name="Barry K.W."/>
            <person name="Haridas S."/>
            <person name="Chen C."/>
            <person name="Bauer D."/>
            <person name="Andreopoulos W."/>
            <person name="Pangilinan J."/>
            <person name="LaButti K."/>
            <person name="Riley R."/>
            <person name="Lipzen A."/>
            <person name="Clum A."/>
            <person name="Drula E."/>
            <person name="Henrissat B."/>
            <person name="Kohler A."/>
            <person name="Grigoriev I.V."/>
            <person name="Martin F.M."/>
            <person name="Hacquard S."/>
        </authorList>
    </citation>
    <scope>NUCLEOTIDE SEQUENCE</scope>
    <source>
        <strain evidence="7">MPI-CAGE-AT-0021</strain>
    </source>
</reference>
<evidence type="ECO:0000313" key="7">
    <source>
        <dbReference type="EMBL" id="KAH7162617.1"/>
    </source>
</evidence>
<feature type="compositionally biased region" description="Acidic residues" evidence="6">
    <location>
        <begin position="1373"/>
        <end position="1391"/>
    </location>
</feature>
<organism evidence="7 8">
    <name type="scientific">Dactylonectria estremocensis</name>
    <dbReference type="NCBI Taxonomy" id="1079267"/>
    <lineage>
        <taxon>Eukaryota</taxon>
        <taxon>Fungi</taxon>
        <taxon>Dikarya</taxon>
        <taxon>Ascomycota</taxon>
        <taxon>Pezizomycotina</taxon>
        <taxon>Sordariomycetes</taxon>
        <taxon>Hypocreomycetidae</taxon>
        <taxon>Hypocreales</taxon>
        <taxon>Nectriaceae</taxon>
        <taxon>Dactylonectria</taxon>
    </lineage>
</organism>
<feature type="compositionally biased region" description="Basic and acidic residues" evidence="6">
    <location>
        <begin position="1303"/>
        <end position="1312"/>
    </location>
</feature>
<feature type="region of interest" description="Disordered" evidence="6">
    <location>
        <begin position="1"/>
        <end position="69"/>
    </location>
</feature>
<dbReference type="OrthoDB" id="200660at2759"/>
<comment type="subcellular location">
    <subcellularLocation>
        <location evidence="1">Nucleus</location>
    </subcellularLocation>
</comment>
<dbReference type="CDD" id="cd19953">
    <property type="entry name" value="PDS5"/>
    <property type="match status" value="1"/>
</dbReference>
<feature type="compositionally biased region" description="Acidic residues" evidence="6">
    <location>
        <begin position="1399"/>
        <end position="1414"/>
    </location>
</feature>
<evidence type="ECO:0000256" key="4">
    <source>
        <dbReference type="ARBA" id="ARBA00023242"/>
    </source>
</evidence>
<dbReference type="GO" id="GO:0006281">
    <property type="term" value="P:DNA repair"/>
    <property type="evidence" value="ECO:0007669"/>
    <property type="project" value="TreeGrafter"/>
</dbReference>
<dbReference type="GO" id="GO:0000785">
    <property type="term" value="C:chromatin"/>
    <property type="evidence" value="ECO:0007669"/>
    <property type="project" value="TreeGrafter"/>
</dbReference>
<feature type="region of interest" description="Disordered" evidence="6">
    <location>
        <begin position="1295"/>
        <end position="1493"/>
    </location>
</feature>
<accession>A0A9P9FI02</accession>
<dbReference type="Proteomes" id="UP000717696">
    <property type="component" value="Unassembled WGS sequence"/>
</dbReference>
<gene>
    <name evidence="7" type="ORF">B0J13DRAFT_14946</name>
</gene>
<keyword evidence="2" id="KW-0132">Cell division</keyword>
<dbReference type="InterPro" id="IPR011989">
    <property type="entry name" value="ARM-like"/>
</dbReference>
<evidence type="ECO:0000256" key="2">
    <source>
        <dbReference type="ARBA" id="ARBA00022618"/>
    </source>
</evidence>
<evidence type="ECO:0000256" key="3">
    <source>
        <dbReference type="ARBA" id="ARBA00022776"/>
    </source>
</evidence>
<feature type="region of interest" description="Disordered" evidence="6">
    <location>
        <begin position="326"/>
        <end position="348"/>
    </location>
</feature>
<dbReference type="GO" id="GO:0005634">
    <property type="term" value="C:nucleus"/>
    <property type="evidence" value="ECO:0007669"/>
    <property type="project" value="UniProtKB-SubCell"/>
</dbReference>
<dbReference type="PANTHER" id="PTHR12663:SF0">
    <property type="entry name" value="PRECOCIOUS DISSOCIATION OF SISTERS 5, ISOFORM A"/>
    <property type="match status" value="1"/>
</dbReference>
<comment type="caution">
    <text evidence="7">The sequence shown here is derived from an EMBL/GenBank/DDBJ whole genome shotgun (WGS) entry which is preliminary data.</text>
</comment>
<keyword evidence="3" id="KW-0498">Mitosis</keyword>
<protein>
    <submittedName>
        <fullName evidence="7">Armadillo-type protein</fullName>
    </submittedName>
</protein>
<dbReference type="PANTHER" id="PTHR12663">
    <property type="entry name" value="ANDROGEN INDUCED INHIBITOR OF PROLIFERATION AS3 / PDS5-RELATED"/>
    <property type="match status" value="1"/>
</dbReference>
<sequence length="1493" mass="167045">MARRRARAQTPVVEEEEEEEEVVMEEPQSDQESEQEDQDEASEQDEPEQASEPEAEGEQHSLQFNEELSWRPAKPISTGVLLGRLERLSRELAELDQGSTNLESLKDVASKLGHRNLLQHKDRGVKAYTACCLVDILRLYVPDAPLTDDQLKMMFTLFIKDILPALHDPTNPYDSQHKYVLMSLTDVKSILLITEVHGADELLLRLFNSTFDGVSAASKTAADESVAKDVDLHLTEMLVQLIDESGSVSAAIIDAIISQFLRAATPGGNRNREQNGNQSTLLVKIEPPAYVMARNVCNGCEDKMARYVSQYFSDVILNASGFATKANGHRQGDDSDDEDGTSGPSDADLKSLRQAHLLIRELWRAVPNVLLNVVPQIEAELSADNIHLRQIATETIGDMVSGIGAAGPPFPPTLDPTAYPPLKLLDDAPAVPADENVLTKPFSPVSFPQSHPAAYRNFVGRRNDKTGTIRAAWVTAVGYILSTSGGGIGLNREEESELIKGLADKLNDSEEKVRLAAVKAIELFDFRDIILKLGASGGVEKEGSIFASLADRCRDRKPAVRVDAMVLLGKLWAVGAEELAEGQEAVTACLGGVPSRIINAFYANDPDLNILLDRVIFECLVPLKYPAIKGKGQKAAAGASQSQGQLNGKETDQDKIRAERILLMLKSLDNPAKKAFFAMQARQPQVAKGVAVFIQQCEAYNGGVIDANEEKVKAGLNKTFQWFGTFFPDPLRVRSDLQKFAKLNERRNYQLLKFAIGSDSDYKTVRRAINELIAKIQASSAASCLDTLIPLLYRSSSLMFNRSHLSTIMDYSKTDKDGFATVAHEILNDISQRNPDLFKAHSENLRKEIISQVPSETRANDAGLVDILKAYSSYSKRYPDDITYDRKFIQVLMDYALYGTPARAAKYAVNILLAKNDEKSKVTATTLLQKVMKDWDYGSSHFLNRLAAVSQLERLAPTVTVDFDDAIHELTIKKILRQVRTEEDDPKVSWVDDADMNEELQAKCLALKTLVNQVLANEHESDAEERVKPVFKLLKTIVVMEGEFCKVKDTPLAHKKRLRLLAGQLILKLCIVKKYDEQLDAASFNKLAELVQDSELQVRRRFMEKLQNYLTRGRLRARFYTILFLVAFEPTTELKSRVETWIRSRVRYYAENERQIMEAMMGRLIPLLAHHPDYNSGTDDLADFANYFLFYLGVVASEENISLIYKYAERVKQTRDGINPEASDRLYVLSDLAQAVIRKWQERRNWIFQAWPGKVGLPTGLYQALPSSEVAQEIAKKQYIPDELDEKLDDLIKALDRKKKRKSMNERNDPPAKRAKTQIKTVIREKRALKAKTPKKKSAKARKPKLPKETSSPPLSERRRSGRAHRVSVYTEREDEEDEEEMLEGVAEWEYENDRSDQDSELSDAPSDDEENDEGGSGAESGDEAPQKDGEEGPDSGEEEDEDEAEPPSPNGRKAAASKGKTTKPAIAAETQRSSRSTRTRRNKEQMDVDSDE</sequence>
<feature type="compositionally biased region" description="Acidic residues" evidence="6">
    <location>
        <begin position="13"/>
        <end position="56"/>
    </location>
</feature>
<keyword evidence="4" id="KW-0539">Nucleus</keyword>
<dbReference type="EMBL" id="JAGMUU010000001">
    <property type="protein sequence ID" value="KAH7162617.1"/>
    <property type="molecule type" value="Genomic_DNA"/>
</dbReference>
<dbReference type="GO" id="GO:0051301">
    <property type="term" value="P:cell division"/>
    <property type="evidence" value="ECO:0007669"/>
    <property type="project" value="UniProtKB-KW"/>
</dbReference>
<dbReference type="Gene3D" id="1.25.10.10">
    <property type="entry name" value="Leucine-rich Repeat Variant"/>
    <property type="match status" value="1"/>
</dbReference>
<evidence type="ECO:0000256" key="6">
    <source>
        <dbReference type="SAM" id="MobiDB-lite"/>
    </source>
</evidence>
<keyword evidence="8" id="KW-1185">Reference proteome</keyword>
<feature type="compositionally biased region" description="Acidic residues" evidence="6">
    <location>
        <begin position="1432"/>
        <end position="1446"/>
    </location>
</feature>
<dbReference type="Pfam" id="PF20168">
    <property type="entry name" value="PDS5"/>
    <property type="match status" value="1"/>
</dbReference>
<proteinExistence type="predicted"/>
<name>A0A9P9FI02_9HYPO</name>
<dbReference type="InterPro" id="IPR039776">
    <property type="entry name" value="Pds5"/>
</dbReference>
<dbReference type="GO" id="GO:0007064">
    <property type="term" value="P:mitotic sister chromatid cohesion"/>
    <property type="evidence" value="ECO:0007669"/>
    <property type="project" value="InterPro"/>
</dbReference>